<protein>
    <submittedName>
        <fullName evidence="1">Uncharacterized protein</fullName>
    </submittedName>
</protein>
<evidence type="ECO:0000313" key="2">
    <source>
        <dbReference type="Proteomes" id="UP000006055"/>
    </source>
</evidence>
<dbReference type="Proteomes" id="UP000006055">
    <property type="component" value="Chromosome"/>
</dbReference>
<accession>I4C8P8</accession>
<dbReference type="AlphaFoldDB" id="I4C8P8"/>
<name>I4C8P8_DESTA</name>
<dbReference type="KEGG" id="dti:Desti_3281"/>
<dbReference type="InterPro" id="IPR010982">
    <property type="entry name" value="Lambda_DNA-bd_dom_sf"/>
</dbReference>
<keyword evidence="2" id="KW-1185">Reference proteome</keyword>
<dbReference type="SUPFAM" id="SSF47413">
    <property type="entry name" value="lambda repressor-like DNA-binding domains"/>
    <property type="match status" value="1"/>
</dbReference>
<dbReference type="GO" id="GO:0003677">
    <property type="term" value="F:DNA binding"/>
    <property type="evidence" value="ECO:0007669"/>
    <property type="project" value="InterPro"/>
</dbReference>
<dbReference type="RefSeq" id="WP_014811073.1">
    <property type="nucleotide sequence ID" value="NC_018025.1"/>
</dbReference>
<gene>
    <name evidence="1" type="ordered locus">Desti_3281</name>
</gene>
<sequence>MPITLDDSVAEFIEKDPEFLSKLDEVHDRLETGHRIFLLREKLKMSRKRFGEVLGLSEKDVLKLEYGDFTDPPRDVYRNVYIKINQWLGFMREHGSKSPVFEDSAMSCKTAS</sequence>
<dbReference type="HOGENOM" id="CLU_2141895_0_0_7"/>
<dbReference type="STRING" id="706587.Desti_3281"/>
<proteinExistence type="predicted"/>
<evidence type="ECO:0000313" key="1">
    <source>
        <dbReference type="EMBL" id="AFM25939.1"/>
    </source>
</evidence>
<dbReference type="EMBL" id="CP003360">
    <property type="protein sequence ID" value="AFM25939.1"/>
    <property type="molecule type" value="Genomic_DNA"/>
</dbReference>
<reference evidence="2" key="1">
    <citation type="submission" date="2012-06" db="EMBL/GenBank/DDBJ databases">
        <title>Complete sequence of chromosome of Desulfomonile tiedjei DSM 6799.</title>
        <authorList>
            <person name="Lucas S."/>
            <person name="Copeland A."/>
            <person name="Lapidus A."/>
            <person name="Glavina del Rio T."/>
            <person name="Dalin E."/>
            <person name="Tice H."/>
            <person name="Bruce D."/>
            <person name="Goodwin L."/>
            <person name="Pitluck S."/>
            <person name="Peters L."/>
            <person name="Ovchinnikova G."/>
            <person name="Zeytun A."/>
            <person name="Lu M."/>
            <person name="Kyrpides N."/>
            <person name="Mavromatis K."/>
            <person name="Ivanova N."/>
            <person name="Brettin T."/>
            <person name="Detter J.C."/>
            <person name="Han C."/>
            <person name="Larimer F."/>
            <person name="Land M."/>
            <person name="Hauser L."/>
            <person name="Markowitz V."/>
            <person name="Cheng J.-F."/>
            <person name="Hugenholtz P."/>
            <person name="Woyke T."/>
            <person name="Wu D."/>
            <person name="Spring S."/>
            <person name="Schroeder M."/>
            <person name="Brambilla E."/>
            <person name="Klenk H.-P."/>
            <person name="Eisen J.A."/>
        </authorList>
    </citation>
    <scope>NUCLEOTIDE SEQUENCE [LARGE SCALE GENOMIC DNA]</scope>
    <source>
        <strain evidence="2">ATCC 49306 / DSM 6799 / DCB-1</strain>
    </source>
</reference>
<organism evidence="1 2">
    <name type="scientific">Desulfomonile tiedjei (strain ATCC 49306 / DSM 6799 / DCB-1)</name>
    <dbReference type="NCBI Taxonomy" id="706587"/>
    <lineage>
        <taxon>Bacteria</taxon>
        <taxon>Pseudomonadati</taxon>
        <taxon>Thermodesulfobacteriota</taxon>
        <taxon>Desulfomonilia</taxon>
        <taxon>Desulfomonilales</taxon>
        <taxon>Desulfomonilaceae</taxon>
        <taxon>Desulfomonile</taxon>
    </lineage>
</organism>